<dbReference type="EMBL" id="LAZR01010496">
    <property type="protein sequence ID" value="KKM66605.1"/>
    <property type="molecule type" value="Genomic_DNA"/>
</dbReference>
<organism evidence="1">
    <name type="scientific">marine sediment metagenome</name>
    <dbReference type="NCBI Taxonomy" id="412755"/>
    <lineage>
        <taxon>unclassified sequences</taxon>
        <taxon>metagenomes</taxon>
        <taxon>ecological metagenomes</taxon>
    </lineage>
</organism>
<reference evidence="1" key="1">
    <citation type="journal article" date="2015" name="Nature">
        <title>Complex archaea that bridge the gap between prokaryotes and eukaryotes.</title>
        <authorList>
            <person name="Spang A."/>
            <person name="Saw J.H."/>
            <person name="Jorgensen S.L."/>
            <person name="Zaremba-Niedzwiedzka K."/>
            <person name="Martijn J."/>
            <person name="Lind A.E."/>
            <person name="van Eijk R."/>
            <person name="Schleper C."/>
            <person name="Guy L."/>
            <person name="Ettema T.J."/>
        </authorList>
    </citation>
    <scope>NUCLEOTIDE SEQUENCE</scope>
</reference>
<name>A0A0F9LQB5_9ZZZZ</name>
<evidence type="ECO:0000313" key="1">
    <source>
        <dbReference type="EMBL" id="KKM66605.1"/>
    </source>
</evidence>
<accession>A0A0F9LQB5</accession>
<proteinExistence type="predicted"/>
<dbReference type="AlphaFoldDB" id="A0A0F9LQB5"/>
<gene>
    <name evidence="1" type="ORF">LCGC14_1479550</name>
</gene>
<sequence>MQPQLAQVGKLAYTGVVVLSMACPSAHGARLCREREPEREPSSPGFPFFLPGKYLSRPASTTDPPPLGKSCPNYLPHISPVKSRRNIPGIFLHRCWSIKPERVTIGRRNLYNDSTSEDGWCVRSPALATLRGPERGGLAIMVSSRYNGMALGDAPCSVASSCNPTGSRKGGLAILT</sequence>
<comment type="caution">
    <text evidence="1">The sequence shown here is derived from an EMBL/GenBank/DDBJ whole genome shotgun (WGS) entry which is preliminary data.</text>
</comment>
<protein>
    <submittedName>
        <fullName evidence="1">Uncharacterized protein</fullName>
    </submittedName>
</protein>